<feature type="active site" evidence="9">
    <location>
        <position position="149"/>
    </location>
</feature>
<feature type="active site" evidence="9">
    <location>
        <position position="249"/>
    </location>
</feature>
<feature type="active site" evidence="9">
    <location>
        <position position="246"/>
    </location>
</feature>
<evidence type="ECO:0000313" key="13">
    <source>
        <dbReference type="Proteomes" id="UP001597042"/>
    </source>
</evidence>
<organism evidence="12 13">
    <name type="scientific">Microbacterium koreense</name>
    <dbReference type="NCBI Taxonomy" id="323761"/>
    <lineage>
        <taxon>Bacteria</taxon>
        <taxon>Bacillati</taxon>
        <taxon>Actinomycetota</taxon>
        <taxon>Actinomycetes</taxon>
        <taxon>Micrococcales</taxon>
        <taxon>Microbacteriaceae</taxon>
        <taxon>Microbacterium</taxon>
    </lineage>
</organism>
<evidence type="ECO:0000256" key="8">
    <source>
        <dbReference type="ARBA" id="ARBA00023306"/>
    </source>
</evidence>
<comment type="similarity">
    <text evidence="9">Belongs to the 'phage' integrase family. XerC subfamily.</text>
</comment>
<comment type="subcellular location">
    <subcellularLocation>
        <location evidence="1 9">Cytoplasm</location>
    </subcellularLocation>
</comment>
<gene>
    <name evidence="9" type="primary">xerC</name>
    <name evidence="12" type="ORF">ACFQZV_08505</name>
</gene>
<dbReference type="SUPFAM" id="SSF56349">
    <property type="entry name" value="DNA breaking-rejoining enzymes"/>
    <property type="match status" value="1"/>
</dbReference>
<dbReference type="EMBL" id="JBHTIM010000001">
    <property type="protein sequence ID" value="MFD0781339.1"/>
    <property type="molecule type" value="Genomic_DNA"/>
</dbReference>
<protein>
    <recommendedName>
        <fullName evidence="9">Tyrosine recombinase XerC</fullName>
    </recommendedName>
</protein>
<keyword evidence="3 9" id="KW-0132">Cell division</keyword>
<evidence type="ECO:0000256" key="4">
    <source>
        <dbReference type="ARBA" id="ARBA00022829"/>
    </source>
</evidence>
<evidence type="ECO:0000256" key="3">
    <source>
        <dbReference type="ARBA" id="ARBA00022618"/>
    </source>
</evidence>
<dbReference type="InterPro" id="IPR050090">
    <property type="entry name" value="Tyrosine_recombinase_XerCD"/>
</dbReference>
<evidence type="ECO:0000256" key="1">
    <source>
        <dbReference type="ARBA" id="ARBA00004496"/>
    </source>
</evidence>
<dbReference type="InterPro" id="IPR023009">
    <property type="entry name" value="Tyrosine_recombinase_XerC/XerD"/>
</dbReference>
<dbReference type="InterPro" id="IPR002104">
    <property type="entry name" value="Integrase_catalytic"/>
</dbReference>
<keyword evidence="8 9" id="KW-0131">Cell cycle</keyword>
<dbReference type="PROSITE" id="PS51900">
    <property type="entry name" value="CB"/>
    <property type="match status" value="1"/>
</dbReference>
<dbReference type="Gene3D" id="1.10.443.10">
    <property type="entry name" value="Intergrase catalytic core"/>
    <property type="match status" value="1"/>
</dbReference>
<accession>A0ABW2ZSE9</accession>
<evidence type="ECO:0000259" key="11">
    <source>
        <dbReference type="PROSITE" id="PS51900"/>
    </source>
</evidence>
<sequence>MELRAAIDAYARHLADVRRLAPATVKAYRSDLADLAASVGDLAVTDVDLEHLREWLWVANKRGDATATIARRTASVRGFFAWAASEGLIDVDPALRLVSPKRGRTLPRVATADALAGVLDELAAEGATGEPIALRDHALLEVLYGAGIRVSELCGLDLDDIDDTRRTMRVLGKGSKERVVPFGAPAAAALDAYLVRGRPVLSARSANGSGPGVFLGARGGRLGPRAAYDVVARTLGTIVGGSVGPHALRHSAATHLLDGGADLRAVQELLGHASLGTTQIYTHVSSERLAASYRLAHPRA</sequence>
<keyword evidence="2 9" id="KW-0963">Cytoplasm</keyword>
<comment type="subunit">
    <text evidence="9">Forms a cyclic heterotetrameric complex composed of two molecules of XerC and two molecules of XerD.</text>
</comment>
<comment type="function">
    <text evidence="9">Site-specific tyrosine recombinase, which acts by catalyzing the cutting and rejoining of the recombining DNA molecules. The XerC-XerD complex is essential to convert dimers of the bacterial chromosome into monomers to permit their segregation at cell division. It also contributes to the segregational stability of plasmids.</text>
</comment>
<reference evidence="13" key="1">
    <citation type="journal article" date="2019" name="Int. J. Syst. Evol. Microbiol.">
        <title>The Global Catalogue of Microorganisms (GCM) 10K type strain sequencing project: providing services to taxonomists for standard genome sequencing and annotation.</title>
        <authorList>
            <consortium name="The Broad Institute Genomics Platform"/>
            <consortium name="The Broad Institute Genome Sequencing Center for Infectious Disease"/>
            <person name="Wu L."/>
            <person name="Ma J."/>
        </authorList>
    </citation>
    <scope>NUCLEOTIDE SEQUENCE [LARGE SCALE GENOMIC DNA]</scope>
    <source>
        <strain evidence="13">CCUG 50754</strain>
    </source>
</reference>
<feature type="domain" description="Core-binding (CB)" evidence="11">
    <location>
        <begin position="1"/>
        <end position="84"/>
    </location>
</feature>
<dbReference type="Pfam" id="PF02899">
    <property type="entry name" value="Phage_int_SAM_1"/>
    <property type="match status" value="1"/>
</dbReference>
<feature type="active site" description="O-(3'-phospho-DNA)-tyrosine intermediate" evidence="9">
    <location>
        <position position="281"/>
    </location>
</feature>
<evidence type="ECO:0000256" key="6">
    <source>
        <dbReference type="ARBA" id="ARBA00023125"/>
    </source>
</evidence>
<feature type="active site" evidence="9">
    <location>
        <position position="173"/>
    </location>
</feature>
<evidence type="ECO:0000313" key="12">
    <source>
        <dbReference type="EMBL" id="MFD0781339.1"/>
    </source>
</evidence>
<dbReference type="Pfam" id="PF00589">
    <property type="entry name" value="Phage_integrase"/>
    <property type="match status" value="1"/>
</dbReference>
<dbReference type="PANTHER" id="PTHR30349">
    <property type="entry name" value="PHAGE INTEGRASE-RELATED"/>
    <property type="match status" value="1"/>
</dbReference>
<dbReference type="InterPro" id="IPR013762">
    <property type="entry name" value="Integrase-like_cat_sf"/>
</dbReference>
<keyword evidence="4 9" id="KW-0159">Chromosome partition</keyword>
<dbReference type="Gene3D" id="1.10.150.130">
    <property type="match status" value="1"/>
</dbReference>
<evidence type="ECO:0000259" key="10">
    <source>
        <dbReference type="PROSITE" id="PS51898"/>
    </source>
</evidence>
<keyword evidence="7 9" id="KW-0233">DNA recombination</keyword>
<dbReference type="InterPro" id="IPR011010">
    <property type="entry name" value="DNA_brk_join_enz"/>
</dbReference>
<name>A0ABW2ZSE9_9MICO</name>
<evidence type="ECO:0000256" key="5">
    <source>
        <dbReference type="ARBA" id="ARBA00022908"/>
    </source>
</evidence>
<dbReference type="InterPro" id="IPR004107">
    <property type="entry name" value="Integrase_SAM-like_N"/>
</dbReference>
<evidence type="ECO:0000256" key="2">
    <source>
        <dbReference type="ARBA" id="ARBA00022490"/>
    </source>
</evidence>
<dbReference type="HAMAP" id="MF_01808">
    <property type="entry name" value="Recomb_XerC_XerD"/>
    <property type="match status" value="1"/>
</dbReference>
<dbReference type="PROSITE" id="PS51898">
    <property type="entry name" value="TYR_RECOMBINASE"/>
    <property type="match status" value="1"/>
</dbReference>
<keyword evidence="13" id="KW-1185">Reference proteome</keyword>
<dbReference type="RefSeq" id="WP_378749777.1">
    <property type="nucleotide sequence ID" value="NZ_JBHSSV010000002.1"/>
</dbReference>
<evidence type="ECO:0000256" key="7">
    <source>
        <dbReference type="ARBA" id="ARBA00023172"/>
    </source>
</evidence>
<proteinExistence type="inferred from homology"/>
<keyword evidence="6 9" id="KW-0238">DNA-binding</keyword>
<dbReference type="InterPro" id="IPR044068">
    <property type="entry name" value="CB"/>
</dbReference>
<keyword evidence="5 9" id="KW-0229">DNA integration</keyword>
<comment type="caution">
    <text evidence="12">The sequence shown here is derived from an EMBL/GenBank/DDBJ whole genome shotgun (WGS) entry which is preliminary data.</text>
</comment>
<dbReference type="PANTHER" id="PTHR30349:SF77">
    <property type="entry name" value="TYROSINE RECOMBINASE XERC"/>
    <property type="match status" value="1"/>
</dbReference>
<dbReference type="Proteomes" id="UP001597042">
    <property type="component" value="Unassembled WGS sequence"/>
</dbReference>
<dbReference type="InterPro" id="IPR010998">
    <property type="entry name" value="Integrase_recombinase_N"/>
</dbReference>
<feature type="domain" description="Tyr recombinase" evidence="10">
    <location>
        <begin position="105"/>
        <end position="294"/>
    </location>
</feature>
<feature type="active site" evidence="9">
    <location>
        <position position="272"/>
    </location>
</feature>
<evidence type="ECO:0000256" key="9">
    <source>
        <dbReference type="HAMAP-Rule" id="MF_01808"/>
    </source>
</evidence>
<dbReference type="CDD" id="cd00798">
    <property type="entry name" value="INT_XerDC_C"/>
    <property type="match status" value="1"/>
</dbReference>